<feature type="domain" description="HDOD" evidence="6">
    <location>
        <begin position="293"/>
        <end position="492"/>
    </location>
</feature>
<dbReference type="PROSITE" id="PS51833">
    <property type="entry name" value="HDOD"/>
    <property type="match status" value="1"/>
</dbReference>
<evidence type="ECO:0000259" key="6">
    <source>
        <dbReference type="PROSITE" id="PS51833"/>
    </source>
</evidence>
<dbReference type="Pfam" id="PF08668">
    <property type="entry name" value="HDOD"/>
    <property type="match status" value="1"/>
</dbReference>
<dbReference type="InterPro" id="IPR029016">
    <property type="entry name" value="GAF-like_dom_sf"/>
</dbReference>
<dbReference type="PANTHER" id="PTHR43289">
    <property type="entry name" value="MITOGEN-ACTIVATED PROTEIN KINASE KINASE KINASE 20-RELATED"/>
    <property type="match status" value="1"/>
</dbReference>
<evidence type="ECO:0000256" key="1">
    <source>
        <dbReference type="ARBA" id="ARBA00022679"/>
    </source>
</evidence>
<evidence type="ECO:0000259" key="5">
    <source>
        <dbReference type="PROSITE" id="PS50011"/>
    </source>
</evidence>
<gene>
    <name evidence="7" type="ORF">EOD73_00360</name>
</gene>
<dbReference type="OrthoDB" id="9791419at2"/>
<keyword evidence="3" id="KW-0418">Kinase</keyword>
<evidence type="ECO:0000313" key="8">
    <source>
        <dbReference type="Proteomes" id="UP000288587"/>
    </source>
</evidence>
<keyword evidence="2" id="KW-0547">Nucleotide-binding</keyword>
<dbReference type="AlphaFoldDB" id="A0A437LQ25"/>
<reference evidence="7 8" key="1">
    <citation type="submission" date="2019-01" db="EMBL/GenBank/DDBJ databases">
        <authorList>
            <person name="Chen W.-M."/>
        </authorList>
    </citation>
    <scope>NUCLEOTIDE SEQUENCE [LARGE SCALE GENOMIC DNA]</scope>
    <source>
        <strain evidence="7 8">CCP-18</strain>
    </source>
</reference>
<comment type="caution">
    <text evidence="7">The sequence shown here is derived from an EMBL/GenBank/DDBJ whole genome shotgun (WGS) entry which is preliminary data.</text>
</comment>
<sequence length="796" mass="86000">MSQMLGRFKLERELGRGAQAVVWLAHDPRLDREVALKIMSAGASKAAVDEWLQEGRAVSRLNHPGIVQVFEADVIDGKPVLVFELVHGGTLLPLLRRAPLPARQAVDLMVAVLDALAVAHAAGVVHRDLKPSNILLDPQGRPRVTDFGIAARVTDAKAAAIVGTPSYISPEAARGEPPQPRMDVFAAAIMLGELLSGQRLNHDADPMRCLQRVLAEDLQLPPMPGSDVDDELRLIVQRGLSRDPGARWDGAGAMRDALLRWLQGPEGDTPESGEAQAAALEFLMRRMRSKADFPGLSASIERIHRVTQSDKESLSGLSNEILKDVALTNKLLRLVNTAQFRHAGGGTINTISRAVALIGFAGVRNLALSLVLLERMQDRTHADQLKTEFLRSLMAGSLAREFTGGTREGEEMFLGALFQNLGRLLCAFYFPEEAQQVRRLVREGEGTRSPVSEATASTRVLGITFEELGVGIAKRWGLPDALTTVMRRPAGEPPAKAVDVPAERQRWLCRAANDTADLILSTPPEQLAGPLGRLAESHGKALKLPTKAFEAACEEARKRLASMADAMEIKLEKKSIAHRLMPTQEPAAPGAGGAPGDDLATMVLPPDAGPAPVEQDPVERRAHATQQLAAGIQDITDAMVESQDLGAVLRMILETIYRALGVRRVLFCLRDARTDTLVGRFGVGEALDVVVPQMRIPLRSNGQPDLFATICTKGVDTLISDATQPSIAQRLPAWYAKPPLQAGCFLLLPLTVKNAPLGLIYADSVAPGGIQLSEKELSLLRTLRNQAVMAFRQNAG</sequence>
<dbReference type="EMBL" id="SACM01000001">
    <property type="protein sequence ID" value="RVT87520.1"/>
    <property type="molecule type" value="Genomic_DNA"/>
</dbReference>
<dbReference type="SUPFAM" id="SSF109604">
    <property type="entry name" value="HD-domain/PDEase-like"/>
    <property type="match status" value="1"/>
</dbReference>
<dbReference type="GO" id="GO:0004674">
    <property type="term" value="F:protein serine/threonine kinase activity"/>
    <property type="evidence" value="ECO:0007669"/>
    <property type="project" value="TreeGrafter"/>
</dbReference>
<dbReference type="GO" id="GO:0005524">
    <property type="term" value="F:ATP binding"/>
    <property type="evidence" value="ECO:0007669"/>
    <property type="project" value="UniProtKB-KW"/>
</dbReference>
<dbReference type="Gene3D" id="1.10.3210.10">
    <property type="entry name" value="Hypothetical protein af1432"/>
    <property type="match status" value="1"/>
</dbReference>
<protein>
    <submittedName>
        <fullName evidence="7">HDOD domain-containing protein</fullName>
    </submittedName>
</protein>
<dbReference type="InterPro" id="IPR013976">
    <property type="entry name" value="HDOD"/>
</dbReference>
<proteinExistence type="predicted"/>
<dbReference type="SMART" id="SM00220">
    <property type="entry name" value="S_TKc"/>
    <property type="match status" value="1"/>
</dbReference>
<dbReference type="SUPFAM" id="SSF55781">
    <property type="entry name" value="GAF domain-like"/>
    <property type="match status" value="1"/>
</dbReference>
<accession>A0A437LQ25</accession>
<dbReference type="PANTHER" id="PTHR43289:SF34">
    <property type="entry name" value="SERINE_THREONINE-PROTEIN KINASE YBDM-RELATED"/>
    <property type="match status" value="1"/>
</dbReference>
<keyword evidence="1" id="KW-0808">Transferase</keyword>
<dbReference type="Gene3D" id="3.30.450.40">
    <property type="match status" value="1"/>
</dbReference>
<dbReference type="Pfam" id="PF01590">
    <property type="entry name" value="GAF"/>
    <property type="match status" value="1"/>
</dbReference>
<keyword evidence="4" id="KW-0067">ATP-binding</keyword>
<dbReference type="Pfam" id="PF00069">
    <property type="entry name" value="Pkinase"/>
    <property type="match status" value="1"/>
</dbReference>
<name>A0A437LQ25_9BURK</name>
<evidence type="ECO:0000313" key="7">
    <source>
        <dbReference type="EMBL" id="RVT87520.1"/>
    </source>
</evidence>
<dbReference type="RefSeq" id="WP_127679768.1">
    <property type="nucleotide sequence ID" value="NZ_SACM01000001.1"/>
</dbReference>
<feature type="domain" description="Protein kinase" evidence="5">
    <location>
        <begin position="8"/>
        <end position="259"/>
    </location>
</feature>
<organism evidence="7 8">
    <name type="scientific">Inhella crocodyli</name>
    <dbReference type="NCBI Taxonomy" id="2499851"/>
    <lineage>
        <taxon>Bacteria</taxon>
        <taxon>Pseudomonadati</taxon>
        <taxon>Pseudomonadota</taxon>
        <taxon>Betaproteobacteria</taxon>
        <taxon>Burkholderiales</taxon>
        <taxon>Sphaerotilaceae</taxon>
        <taxon>Inhella</taxon>
    </lineage>
</organism>
<dbReference type="Gene3D" id="1.10.510.10">
    <property type="entry name" value="Transferase(Phosphotransferase) domain 1"/>
    <property type="match status" value="1"/>
</dbReference>
<dbReference type="InterPro" id="IPR008271">
    <property type="entry name" value="Ser/Thr_kinase_AS"/>
</dbReference>
<dbReference type="Proteomes" id="UP000288587">
    <property type="component" value="Unassembled WGS sequence"/>
</dbReference>
<dbReference type="CDD" id="cd14014">
    <property type="entry name" value="STKc_PknB_like"/>
    <property type="match status" value="1"/>
</dbReference>
<evidence type="ECO:0000256" key="4">
    <source>
        <dbReference type="ARBA" id="ARBA00022840"/>
    </source>
</evidence>
<evidence type="ECO:0000256" key="2">
    <source>
        <dbReference type="ARBA" id="ARBA00022741"/>
    </source>
</evidence>
<dbReference type="InterPro" id="IPR011009">
    <property type="entry name" value="Kinase-like_dom_sf"/>
</dbReference>
<evidence type="ECO:0000256" key="3">
    <source>
        <dbReference type="ARBA" id="ARBA00022777"/>
    </source>
</evidence>
<dbReference type="Gene3D" id="3.30.200.20">
    <property type="entry name" value="Phosphorylase Kinase, domain 1"/>
    <property type="match status" value="1"/>
</dbReference>
<dbReference type="SUPFAM" id="SSF56112">
    <property type="entry name" value="Protein kinase-like (PK-like)"/>
    <property type="match status" value="1"/>
</dbReference>
<dbReference type="InterPro" id="IPR003018">
    <property type="entry name" value="GAF"/>
</dbReference>
<dbReference type="PROSITE" id="PS00108">
    <property type="entry name" value="PROTEIN_KINASE_ST"/>
    <property type="match status" value="1"/>
</dbReference>
<keyword evidence="8" id="KW-1185">Reference proteome</keyword>
<dbReference type="InterPro" id="IPR000719">
    <property type="entry name" value="Prot_kinase_dom"/>
</dbReference>
<dbReference type="PROSITE" id="PS50011">
    <property type="entry name" value="PROTEIN_KINASE_DOM"/>
    <property type="match status" value="1"/>
</dbReference>